<sequence length="165" mass="18031">MRLPLSLSAHRILHINSPVQILPVGHIFPAVDKSSEKVLAWLYFVSFAFNASAGFVDFEHVRTVQLAVELLYFSSSSSLLTLYQLASNSVSARFRCRIIIRPGSTSMGICKASKIVFALGFALNHCSCTLHLICALSCSALHLSALELCSSFSALDLRAAPTQNW</sequence>
<gene>
    <name evidence="1" type="ORF">F511_31077</name>
</gene>
<dbReference type="AlphaFoldDB" id="A0A2Z7BLY1"/>
<reference evidence="1 2" key="1">
    <citation type="journal article" date="2015" name="Proc. Natl. Acad. Sci. U.S.A.">
        <title>The resurrection genome of Boea hygrometrica: A blueprint for survival of dehydration.</title>
        <authorList>
            <person name="Xiao L."/>
            <person name="Yang G."/>
            <person name="Zhang L."/>
            <person name="Yang X."/>
            <person name="Zhao S."/>
            <person name="Ji Z."/>
            <person name="Zhou Q."/>
            <person name="Hu M."/>
            <person name="Wang Y."/>
            <person name="Chen M."/>
            <person name="Xu Y."/>
            <person name="Jin H."/>
            <person name="Xiao X."/>
            <person name="Hu G."/>
            <person name="Bao F."/>
            <person name="Hu Y."/>
            <person name="Wan P."/>
            <person name="Li L."/>
            <person name="Deng X."/>
            <person name="Kuang T."/>
            <person name="Xiang C."/>
            <person name="Zhu J.K."/>
            <person name="Oliver M.J."/>
            <person name="He Y."/>
        </authorList>
    </citation>
    <scope>NUCLEOTIDE SEQUENCE [LARGE SCALE GENOMIC DNA]</scope>
    <source>
        <strain evidence="2">cv. XS01</strain>
    </source>
</reference>
<organism evidence="1 2">
    <name type="scientific">Dorcoceras hygrometricum</name>
    <dbReference type="NCBI Taxonomy" id="472368"/>
    <lineage>
        <taxon>Eukaryota</taxon>
        <taxon>Viridiplantae</taxon>
        <taxon>Streptophyta</taxon>
        <taxon>Embryophyta</taxon>
        <taxon>Tracheophyta</taxon>
        <taxon>Spermatophyta</taxon>
        <taxon>Magnoliopsida</taxon>
        <taxon>eudicotyledons</taxon>
        <taxon>Gunneridae</taxon>
        <taxon>Pentapetalae</taxon>
        <taxon>asterids</taxon>
        <taxon>lamiids</taxon>
        <taxon>Lamiales</taxon>
        <taxon>Gesneriaceae</taxon>
        <taxon>Didymocarpoideae</taxon>
        <taxon>Trichosporeae</taxon>
        <taxon>Loxocarpinae</taxon>
        <taxon>Dorcoceras</taxon>
    </lineage>
</organism>
<evidence type="ECO:0000313" key="1">
    <source>
        <dbReference type="EMBL" id="KZV35306.1"/>
    </source>
</evidence>
<keyword evidence="2" id="KW-1185">Reference proteome</keyword>
<dbReference type="EMBL" id="KV004671">
    <property type="protein sequence ID" value="KZV35306.1"/>
    <property type="molecule type" value="Genomic_DNA"/>
</dbReference>
<evidence type="ECO:0000313" key="2">
    <source>
        <dbReference type="Proteomes" id="UP000250235"/>
    </source>
</evidence>
<protein>
    <submittedName>
        <fullName evidence="1">Uncharacterized protein</fullName>
    </submittedName>
</protein>
<name>A0A2Z7BLY1_9LAMI</name>
<dbReference type="Proteomes" id="UP000250235">
    <property type="component" value="Unassembled WGS sequence"/>
</dbReference>
<accession>A0A2Z7BLY1</accession>
<proteinExistence type="predicted"/>